<dbReference type="EMBL" id="MDDR01000022">
    <property type="protein sequence ID" value="OIN53162.1"/>
    <property type="molecule type" value="Genomic_DNA"/>
</dbReference>
<accession>A0A1S2V313</accession>
<evidence type="ECO:0000313" key="2">
    <source>
        <dbReference type="EMBL" id="OIN53162.1"/>
    </source>
</evidence>
<proteinExistence type="predicted"/>
<protein>
    <recommendedName>
        <fullName evidence="4">Response regulatory domain-containing protein</fullName>
    </recommendedName>
</protein>
<feature type="region of interest" description="Disordered" evidence="1">
    <location>
        <begin position="125"/>
        <end position="149"/>
    </location>
</feature>
<sequence>MGCSSPLFNLQLNRCHGRWLGFMANKRLRIMILERNHLQRLYIEKMLNELGYYRIAMMRSTTEVFSVLRHAIEAFDLVIANRTLVTDALPDFTPVCKGHPQVRHVLIYDCSASVFSTELSGAEGGSYTSLPHPPDSHSIRNLMEQVERS</sequence>
<gene>
    <name evidence="2" type="ORF">BFL40_12070</name>
</gene>
<evidence type="ECO:0008006" key="4">
    <source>
        <dbReference type="Google" id="ProtNLM"/>
    </source>
</evidence>
<dbReference type="InterPro" id="IPR011006">
    <property type="entry name" value="CheY-like_superfamily"/>
</dbReference>
<dbReference type="SUPFAM" id="SSF52172">
    <property type="entry name" value="CheY-like"/>
    <property type="match status" value="1"/>
</dbReference>
<evidence type="ECO:0000313" key="3">
    <source>
        <dbReference type="Proteomes" id="UP000181661"/>
    </source>
</evidence>
<name>A0A1S2V313_9PSED</name>
<comment type="caution">
    <text evidence="2">The sequence shown here is derived from an EMBL/GenBank/DDBJ whole genome shotgun (WGS) entry which is preliminary data.</text>
</comment>
<reference evidence="2 3" key="1">
    <citation type="submission" date="2016-08" db="EMBL/GenBank/DDBJ databases">
        <title>Draft genome sequence of Pseudomonas costantinii LMG 22119, type strain isolated from cultivated mushroom (Agaricus bisporus) sporophores.</title>
        <authorList>
            <person name="Tambong J.T."/>
        </authorList>
    </citation>
    <scope>NUCLEOTIDE SEQUENCE [LARGE SCALE GENOMIC DNA]</scope>
    <source>
        <strain evidence="2 3">LMG 22119</strain>
    </source>
</reference>
<organism evidence="2 3">
    <name type="scientific">Pseudomonas costantinii</name>
    <dbReference type="NCBI Taxonomy" id="168469"/>
    <lineage>
        <taxon>Bacteria</taxon>
        <taxon>Pseudomonadati</taxon>
        <taxon>Pseudomonadota</taxon>
        <taxon>Gammaproteobacteria</taxon>
        <taxon>Pseudomonadales</taxon>
        <taxon>Pseudomonadaceae</taxon>
        <taxon>Pseudomonas</taxon>
    </lineage>
</organism>
<dbReference type="AlphaFoldDB" id="A0A1S2V313"/>
<dbReference type="Proteomes" id="UP000181661">
    <property type="component" value="Unassembled WGS sequence"/>
</dbReference>
<evidence type="ECO:0000256" key="1">
    <source>
        <dbReference type="SAM" id="MobiDB-lite"/>
    </source>
</evidence>